<name>A0A3S5BBK7_9PLAT</name>
<accession>A0A3S5BBK7</accession>
<evidence type="ECO:0000313" key="1">
    <source>
        <dbReference type="EMBL" id="VEL42099.1"/>
    </source>
</evidence>
<dbReference type="AlphaFoldDB" id="A0A3S5BBK7"/>
<gene>
    <name evidence="1" type="ORF">PXEA_LOCUS35539</name>
</gene>
<keyword evidence="2" id="KW-1185">Reference proteome</keyword>
<organism evidence="1 2">
    <name type="scientific">Protopolystoma xenopodis</name>
    <dbReference type="NCBI Taxonomy" id="117903"/>
    <lineage>
        <taxon>Eukaryota</taxon>
        <taxon>Metazoa</taxon>
        <taxon>Spiralia</taxon>
        <taxon>Lophotrochozoa</taxon>
        <taxon>Platyhelminthes</taxon>
        <taxon>Monogenea</taxon>
        <taxon>Polyopisthocotylea</taxon>
        <taxon>Polystomatidea</taxon>
        <taxon>Polystomatidae</taxon>
        <taxon>Protopolystoma</taxon>
    </lineage>
</organism>
<dbReference type="EMBL" id="CAAALY010272606">
    <property type="protein sequence ID" value="VEL42099.1"/>
    <property type="molecule type" value="Genomic_DNA"/>
</dbReference>
<protein>
    <submittedName>
        <fullName evidence="1">Uncharacterized protein</fullName>
    </submittedName>
</protein>
<comment type="caution">
    <text evidence="1">The sequence shown here is derived from an EMBL/GenBank/DDBJ whole genome shotgun (WGS) entry which is preliminary data.</text>
</comment>
<reference evidence="1" key="1">
    <citation type="submission" date="2018-11" db="EMBL/GenBank/DDBJ databases">
        <authorList>
            <consortium name="Pathogen Informatics"/>
        </authorList>
    </citation>
    <scope>NUCLEOTIDE SEQUENCE</scope>
</reference>
<proteinExistence type="predicted"/>
<dbReference type="Proteomes" id="UP000784294">
    <property type="component" value="Unassembled WGS sequence"/>
</dbReference>
<sequence length="138" mass="15230">MSFSPHSLRPQWTATDSFDSRFVPASSNCLTTVCSPRNLTTTCQACKYGISDRQTPELWSLSSQPRNEWKNNKLRSVVQGSDRNCLQERASAGPNSYIDGLTSDHKEFNFALPDPTSSSLLNSMKSFAKARLAAPALP</sequence>
<evidence type="ECO:0000313" key="2">
    <source>
        <dbReference type="Proteomes" id="UP000784294"/>
    </source>
</evidence>